<dbReference type="InterPro" id="IPR033704">
    <property type="entry name" value="dUTPase_trimeric"/>
</dbReference>
<dbReference type="EMBL" id="JAUMKJ010000005">
    <property type="protein sequence ID" value="MDO3676330.1"/>
    <property type="molecule type" value="Genomic_DNA"/>
</dbReference>
<evidence type="ECO:0000313" key="8">
    <source>
        <dbReference type="Proteomes" id="UP001168883"/>
    </source>
</evidence>
<dbReference type="HAMAP" id="MF_00116">
    <property type="entry name" value="dUTPase_bact"/>
    <property type="match status" value="1"/>
</dbReference>
<organism evidence="7 8">
    <name type="scientific">Paenibacillus ehimensis</name>
    <dbReference type="NCBI Taxonomy" id="79264"/>
    <lineage>
        <taxon>Bacteria</taxon>
        <taxon>Bacillati</taxon>
        <taxon>Bacillota</taxon>
        <taxon>Bacilli</taxon>
        <taxon>Bacillales</taxon>
        <taxon>Paenibacillaceae</taxon>
        <taxon>Paenibacillus</taxon>
    </lineage>
</organism>
<feature type="domain" description="dUTPase-like" evidence="6">
    <location>
        <begin position="28"/>
        <end position="159"/>
    </location>
</feature>
<keyword evidence="5" id="KW-0460">Magnesium</keyword>
<comment type="similarity">
    <text evidence="1 5">Belongs to the dUTPase family.</text>
</comment>
<sequence length="161" mass="17242">MPSPDLGGISLSERIEVFIKRLPGNEDIALPQKMSELASGFDLYAAVSEPVDLGPGERALIPTGFALAMPAGLEAQIRPRSGLAFKHGITSLNTPGTIDADYRGEVKVLLINHGKETFTINRNERIAQMVFQTVPLITLTEVNELDETARGAGGFGHTGTK</sequence>
<dbReference type="Pfam" id="PF00692">
    <property type="entry name" value="dUTPase"/>
    <property type="match status" value="1"/>
</dbReference>
<dbReference type="SUPFAM" id="SSF51283">
    <property type="entry name" value="dUTPase-like"/>
    <property type="match status" value="1"/>
</dbReference>
<keyword evidence="5" id="KW-0479">Metal-binding</keyword>
<feature type="binding site" evidence="5">
    <location>
        <position position="93"/>
    </location>
    <ligand>
        <name>substrate</name>
    </ligand>
</feature>
<dbReference type="RefSeq" id="WP_051570496.1">
    <property type="nucleotide sequence ID" value="NZ_JAUMKJ010000005.1"/>
</dbReference>
<evidence type="ECO:0000259" key="6">
    <source>
        <dbReference type="Pfam" id="PF00692"/>
    </source>
</evidence>
<dbReference type="PANTHER" id="PTHR11241:SF0">
    <property type="entry name" value="DEOXYURIDINE 5'-TRIPHOSPHATE NUCLEOTIDOHYDROLASE"/>
    <property type="match status" value="1"/>
</dbReference>
<proteinExistence type="inferred from homology"/>
<dbReference type="GO" id="GO:0004170">
    <property type="term" value="F:dUTP diphosphatase activity"/>
    <property type="evidence" value="ECO:0007669"/>
    <property type="project" value="UniProtKB-EC"/>
</dbReference>
<dbReference type="NCBIfam" id="TIGR00576">
    <property type="entry name" value="dut"/>
    <property type="match status" value="1"/>
</dbReference>
<dbReference type="PANTHER" id="PTHR11241">
    <property type="entry name" value="DEOXYURIDINE 5'-TRIPHOSPHATE NUCLEOTIDOHYDROLASE"/>
    <property type="match status" value="1"/>
</dbReference>
<evidence type="ECO:0000313" key="7">
    <source>
        <dbReference type="EMBL" id="MDO3676330.1"/>
    </source>
</evidence>
<keyword evidence="2 5" id="KW-0378">Hydrolase</keyword>
<keyword evidence="3 5" id="KW-0546">Nucleotide metabolism</keyword>
<comment type="function">
    <text evidence="5">This enzyme is involved in nucleotide metabolism: it produces dUMP, the immediate precursor of thymidine nucleotides and it decreases the intracellular concentration of dUTP so that uracil cannot be incorporated into DNA.</text>
</comment>
<dbReference type="InterPro" id="IPR029054">
    <property type="entry name" value="dUTPase-like"/>
</dbReference>
<comment type="caution">
    <text evidence="5">Lacks conserved residue(s) required for the propagation of feature annotation.</text>
</comment>
<gene>
    <name evidence="5 7" type="primary">dut</name>
    <name evidence="7" type="ORF">Q3C12_04895</name>
</gene>
<evidence type="ECO:0000256" key="5">
    <source>
        <dbReference type="HAMAP-Rule" id="MF_00116"/>
    </source>
</evidence>
<evidence type="ECO:0000256" key="3">
    <source>
        <dbReference type="ARBA" id="ARBA00023080"/>
    </source>
</evidence>
<comment type="catalytic activity">
    <reaction evidence="4 5">
        <text>dUTP + H2O = dUMP + diphosphate + H(+)</text>
        <dbReference type="Rhea" id="RHEA:10248"/>
        <dbReference type="ChEBI" id="CHEBI:15377"/>
        <dbReference type="ChEBI" id="CHEBI:15378"/>
        <dbReference type="ChEBI" id="CHEBI:33019"/>
        <dbReference type="ChEBI" id="CHEBI:61555"/>
        <dbReference type="ChEBI" id="CHEBI:246422"/>
        <dbReference type="EC" id="3.6.1.23"/>
    </reaction>
</comment>
<comment type="caution">
    <text evidence="7">The sequence shown here is derived from an EMBL/GenBank/DDBJ whole genome shotgun (WGS) entry which is preliminary data.</text>
</comment>
<dbReference type="NCBIfam" id="NF001862">
    <property type="entry name" value="PRK00601.1"/>
    <property type="match status" value="1"/>
</dbReference>
<comment type="cofactor">
    <cofactor evidence="5">
        <name>Mg(2+)</name>
        <dbReference type="ChEBI" id="CHEBI:18420"/>
    </cofactor>
</comment>
<dbReference type="Proteomes" id="UP001168883">
    <property type="component" value="Unassembled WGS sequence"/>
</dbReference>
<evidence type="ECO:0000256" key="4">
    <source>
        <dbReference type="ARBA" id="ARBA00047686"/>
    </source>
</evidence>
<dbReference type="InterPro" id="IPR008181">
    <property type="entry name" value="dUTPase"/>
</dbReference>
<accession>A0ABT8V4H0</accession>
<keyword evidence="8" id="KW-1185">Reference proteome</keyword>
<dbReference type="EC" id="3.6.1.23" evidence="5"/>
<evidence type="ECO:0000256" key="2">
    <source>
        <dbReference type="ARBA" id="ARBA00022801"/>
    </source>
</evidence>
<dbReference type="InterPro" id="IPR036157">
    <property type="entry name" value="dUTPase-like_sf"/>
</dbReference>
<feature type="binding site" evidence="5">
    <location>
        <begin position="80"/>
        <end position="82"/>
    </location>
    <ligand>
        <name>substrate</name>
    </ligand>
</feature>
<name>A0ABT8V4H0_9BACL</name>
<feature type="binding site" evidence="5">
    <location>
        <begin position="97"/>
        <end position="99"/>
    </location>
    <ligand>
        <name>substrate</name>
    </ligand>
</feature>
<dbReference type="CDD" id="cd07557">
    <property type="entry name" value="trimeric_dUTPase"/>
    <property type="match status" value="1"/>
</dbReference>
<dbReference type="Gene3D" id="2.70.40.10">
    <property type="match status" value="1"/>
</dbReference>
<comment type="pathway">
    <text evidence="5">Pyrimidine metabolism; dUMP biosynthesis; dUMP from dCTP (dUTP route): step 2/2.</text>
</comment>
<protein>
    <recommendedName>
        <fullName evidence="5">Deoxyuridine 5'-triphosphate nucleotidohydrolase</fullName>
        <shortName evidence="5">dUTPase</shortName>
        <ecNumber evidence="5">3.6.1.23</ecNumber>
    </recommendedName>
    <alternativeName>
        <fullName evidence="5">dUTP pyrophosphatase</fullName>
    </alternativeName>
</protein>
<reference evidence="7" key="1">
    <citation type="submission" date="2023-07" db="EMBL/GenBank/DDBJ databases">
        <authorList>
            <person name="Aktuganov G."/>
            <person name="Boyko T."/>
            <person name="Delegan Y."/>
            <person name="Galimzianova N."/>
            <person name="Gilvanova E."/>
            <person name="Korobov V."/>
            <person name="Kuzmina L."/>
            <person name="Melentiev A."/>
            <person name="Milman P."/>
            <person name="Ryabova A."/>
            <person name="Stupak E."/>
            <person name="Yasakov T."/>
            <person name="Zharikova N."/>
            <person name="Zhurenko E."/>
        </authorList>
    </citation>
    <scope>NUCLEOTIDE SEQUENCE</scope>
    <source>
        <strain evidence="7">IB-739</strain>
    </source>
</reference>
<evidence type="ECO:0000256" key="1">
    <source>
        <dbReference type="ARBA" id="ARBA00006581"/>
    </source>
</evidence>